<reference evidence="5 6" key="1">
    <citation type="journal article" date="2008" name="PLoS Genet.">
        <title>Complete genome sequence of the complex carbohydrate-degrading marine bacterium, Saccharophagus degradans strain 2-40 T.</title>
        <authorList>
            <person name="Weiner R.M."/>
            <person name="Taylor L.E.II."/>
            <person name="Henrissat B."/>
            <person name="Hauser L."/>
            <person name="Land M."/>
            <person name="Coutinho P.M."/>
            <person name="Rancurel C."/>
            <person name="Saunders E.H."/>
            <person name="Longmire A.G."/>
            <person name="Zhang H."/>
            <person name="Bayer E.A."/>
            <person name="Gilbert H.J."/>
            <person name="Larimer F."/>
            <person name="Zhulin I.B."/>
            <person name="Ekborg N.A."/>
            <person name="Lamed R."/>
            <person name="Richardson P.M."/>
            <person name="Borovok I."/>
            <person name="Hutcheson S."/>
        </authorList>
    </citation>
    <scope>NUCLEOTIDE SEQUENCE [LARGE SCALE GENOMIC DNA]</scope>
    <source>
        <strain evidence="6">2-40 / ATCC 43961 / DSM 17024</strain>
    </source>
</reference>
<evidence type="ECO:0000256" key="3">
    <source>
        <dbReference type="SAM" id="SignalP"/>
    </source>
</evidence>
<dbReference type="InterPro" id="IPR001279">
    <property type="entry name" value="Metallo-B-lactamas"/>
</dbReference>
<dbReference type="KEGG" id="sde:Sde_1764"/>
<dbReference type="AlphaFoldDB" id="Q21JV5"/>
<dbReference type="SMART" id="SM00849">
    <property type="entry name" value="Lactamase_B"/>
    <property type="match status" value="1"/>
</dbReference>
<evidence type="ECO:0000259" key="4">
    <source>
        <dbReference type="SMART" id="SM00849"/>
    </source>
</evidence>
<protein>
    <submittedName>
        <fullName evidence="5">Beta-lactamase-like protein</fullName>
    </submittedName>
</protein>
<dbReference type="CDD" id="cd16282">
    <property type="entry name" value="metallo-hydrolase-like_MBL-fold"/>
    <property type="match status" value="1"/>
</dbReference>
<dbReference type="GeneID" id="98613437"/>
<dbReference type="PANTHER" id="PTHR42951">
    <property type="entry name" value="METALLO-BETA-LACTAMASE DOMAIN-CONTAINING"/>
    <property type="match status" value="1"/>
</dbReference>
<feature type="compositionally biased region" description="Basic residues" evidence="2">
    <location>
        <begin position="307"/>
        <end position="318"/>
    </location>
</feature>
<feature type="compositionally biased region" description="Basic and acidic residues" evidence="2">
    <location>
        <begin position="319"/>
        <end position="329"/>
    </location>
</feature>
<sequence>MNKLAIGAFALSLTVSSFTFAEEQKILFESKELAKGLYMIQGVGGFAGGNIALSVGDDGVIMIDDSMPPLLDTLNAKIKEVAGAPVDFLINTHVHGDHTGNNAAFGAGATHIVAHENMRKRMLEKGVQGQNGMVDAPKDALPVITFTHHMNFHLNDQPAHLFHVGRAHTDGDTVIHFTSANVIHTGDAFFNGMFPFIDLNSGGTVAGYIAAQKRIYGMCNATTQLIPGHGPLANREDLKASIDMLEDARKIMLDLIKQGLSEEDVVVKNPLKKYHNKWNWGFITTEKMTRTLYTSLSKKKNDEEHNHHSHGGHNHSEHKHNDNSHGAHH</sequence>
<dbReference type="SUPFAM" id="SSF56281">
    <property type="entry name" value="Metallo-hydrolase/oxidoreductase"/>
    <property type="match status" value="1"/>
</dbReference>
<dbReference type="HOGENOM" id="CLU_056342_3_0_6"/>
<evidence type="ECO:0000256" key="1">
    <source>
        <dbReference type="ARBA" id="ARBA00005250"/>
    </source>
</evidence>
<dbReference type="Proteomes" id="UP000001947">
    <property type="component" value="Chromosome"/>
</dbReference>
<keyword evidence="3" id="KW-0732">Signal</keyword>
<feature type="domain" description="Metallo-beta-lactamase" evidence="4">
    <location>
        <begin position="48"/>
        <end position="229"/>
    </location>
</feature>
<name>Q21JV5_SACD2</name>
<dbReference type="OrthoDB" id="9769598at2"/>
<feature type="chain" id="PRO_5004200579" evidence="3">
    <location>
        <begin position="22"/>
        <end position="329"/>
    </location>
</feature>
<evidence type="ECO:0000256" key="2">
    <source>
        <dbReference type="SAM" id="MobiDB-lite"/>
    </source>
</evidence>
<evidence type="ECO:0000313" key="5">
    <source>
        <dbReference type="EMBL" id="ABD81024.1"/>
    </source>
</evidence>
<dbReference type="RefSeq" id="WP_011468244.1">
    <property type="nucleotide sequence ID" value="NC_007912.1"/>
</dbReference>
<dbReference type="InterPro" id="IPR050855">
    <property type="entry name" value="NDM-1-like"/>
</dbReference>
<gene>
    <name evidence="5" type="ordered locus">Sde_1764</name>
</gene>
<feature type="signal peptide" evidence="3">
    <location>
        <begin position="1"/>
        <end position="21"/>
    </location>
</feature>
<dbReference type="eggNOG" id="COG0491">
    <property type="taxonomic scope" value="Bacteria"/>
</dbReference>
<dbReference type="Gene3D" id="3.60.15.10">
    <property type="entry name" value="Ribonuclease Z/Hydroxyacylglutathione hydrolase-like"/>
    <property type="match status" value="1"/>
</dbReference>
<dbReference type="Pfam" id="PF00753">
    <property type="entry name" value="Lactamase_B"/>
    <property type="match status" value="1"/>
</dbReference>
<organism evidence="5 6">
    <name type="scientific">Saccharophagus degradans (strain 2-40 / ATCC 43961 / DSM 17024)</name>
    <dbReference type="NCBI Taxonomy" id="203122"/>
    <lineage>
        <taxon>Bacteria</taxon>
        <taxon>Pseudomonadati</taxon>
        <taxon>Pseudomonadota</taxon>
        <taxon>Gammaproteobacteria</taxon>
        <taxon>Cellvibrionales</taxon>
        <taxon>Cellvibrionaceae</taxon>
        <taxon>Saccharophagus</taxon>
    </lineage>
</organism>
<dbReference type="InterPro" id="IPR036866">
    <property type="entry name" value="RibonucZ/Hydroxyglut_hydro"/>
</dbReference>
<dbReference type="PANTHER" id="PTHR42951:SF4">
    <property type="entry name" value="ACYL-COENZYME A THIOESTERASE MBLAC2"/>
    <property type="match status" value="1"/>
</dbReference>
<comment type="similarity">
    <text evidence="1">Belongs to the metallo-beta-lactamase superfamily. Class-B beta-lactamase family.</text>
</comment>
<dbReference type="EMBL" id="CP000282">
    <property type="protein sequence ID" value="ABD81024.1"/>
    <property type="molecule type" value="Genomic_DNA"/>
</dbReference>
<feature type="region of interest" description="Disordered" evidence="2">
    <location>
        <begin position="299"/>
        <end position="329"/>
    </location>
</feature>
<proteinExistence type="inferred from homology"/>
<keyword evidence="6" id="KW-1185">Reference proteome</keyword>
<dbReference type="GO" id="GO:0017001">
    <property type="term" value="P:antibiotic catabolic process"/>
    <property type="evidence" value="ECO:0007669"/>
    <property type="project" value="UniProtKB-ARBA"/>
</dbReference>
<accession>Q21JV5</accession>
<evidence type="ECO:0000313" key="6">
    <source>
        <dbReference type="Proteomes" id="UP000001947"/>
    </source>
</evidence>
<dbReference type="STRING" id="203122.Sde_1764"/>